<dbReference type="OrthoDB" id="3256223at2"/>
<dbReference type="RefSeq" id="WP_124933636.1">
    <property type="nucleotide sequence ID" value="NZ_JAGFOU010000007.1"/>
</dbReference>
<keyword evidence="1" id="KW-0472">Membrane</keyword>
<keyword evidence="1" id="KW-1133">Transmembrane helix</keyword>
<comment type="caution">
    <text evidence="2">The sequence shown here is derived from an EMBL/GenBank/DDBJ whole genome shotgun (WGS) entry which is preliminary data.</text>
</comment>
<accession>A0A3P1V6X9</accession>
<reference evidence="2 3" key="1">
    <citation type="submission" date="2018-11" db="EMBL/GenBank/DDBJ databases">
        <title>Genomes From Bacteria Associated with the Canine Oral Cavity: a Test Case for Automated Genome-Based Taxonomic Assignment.</title>
        <authorList>
            <person name="Coil D.A."/>
            <person name="Jospin G."/>
            <person name="Darling A.E."/>
            <person name="Wallis C."/>
            <person name="Davis I.J."/>
            <person name="Harris S."/>
            <person name="Eisen J.A."/>
            <person name="Holcombe L.J."/>
            <person name="O'Flynn C."/>
        </authorList>
    </citation>
    <scope>NUCLEOTIDE SEQUENCE [LARGE SCALE GENOMIC DNA]</scope>
    <source>
        <strain evidence="2 3">OH5050</strain>
    </source>
</reference>
<organism evidence="2 3">
    <name type="scientific">Actinomyces bowdenii</name>
    <dbReference type="NCBI Taxonomy" id="131109"/>
    <lineage>
        <taxon>Bacteria</taxon>
        <taxon>Bacillati</taxon>
        <taxon>Actinomycetota</taxon>
        <taxon>Actinomycetes</taxon>
        <taxon>Actinomycetales</taxon>
        <taxon>Actinomycetaceae</taxon>
        <taxon>Actinomyces</taxon>
    </lineage>
</organism>
<keyword evidence="3" id="KW-1185">Reference proteome</keyword>
<sequence length="81" mass="8852">MHYSPLATGTGLFILWHAIPRDSPTGLIARILIDGAGLVFLMILAWAVLANLYGAVRWSLPWPRRAVGRHGSLTAGPHRAR</sequence>
<feature type="transmembrane region" description="Helical" evidence="1">
    <location>
        <begin position="36"/>
        <end position="56"/>
    </location>
</feature>
<keyword evidence="1" id="KW-0812">Transmembrane</keyword>
<evidence type="ECO:0000313" key="2">
    <source>
        <dbReference type="EMBL" id="RRD29416.1"/>
    </source>
</evidence>
<proteinExistence type="predicted"/>
<protein>
    <submittedName>
        <fullName evidence="2">Uncharacterized protein</fullName>
    </submittedName>
</protein>
<evidence type="ECO:0000313" key="3">
    <source>
        <dbReference type="Proteomes" id="UP000271272"/>
    </source>
</evidence>
<dbReference type="Proteomes" id="UP000271272">
    <property type="component" value="Unassembled WGS sequence"/>
</dbReference>
<name>A0A3P1V6X9_9ACTO</name>
<gene>
    <name evidence="2" type="ORF">EII10_06220</name>
</gene>
<dbReference type="EMBL" id="RQZC01000007">
    <property type="protein sequence ID" value="RRD29416.1"/>
    <property type="molecule type" value="Genomic_DNA"/>
</dbReference>
<evidence type="ECO:0000256" key="1">
    <source>
        <dbReference type="SAM" id="Phobius"/>
    </source>
</evidence>
<dbReference type="AlphaFoldDB" id="A0A3P1V6X9"/>